<name>A0A9W6Z330_AMBMO</name>
<proteinExistence type="predicted"/>
<comment type="caution">
    <text evidence="1">The sequence shown here is derived from an EMBL/GenBank/DDBJ whole genome shotgun (WGS) entry which is preliminary data.</text>
</comment>
<accession>A0A9W6Z330</accession>
<dbReference type="Proteomes" id="UP001165063">
    <property type="component" value="Unassembled WGS sequence"/>
</dbReference>
<protein>
    <submittedName>
        <fullName evidence="1">Unnamed protein product</fullName>
    </submittedName>
</protein>
<keyword evidence="2" id="KW-1185">Reference proteome</keyword>
<reference evidence="1" key="1">
    <citation type="submission" date="2023-04" db="EMBL/GenBank/DDBJ databases">
        <title>Ambrosiozyma monospora NBRC 1965.</title>
        <authorList>
            <person name="Ichikawa N."/>
            <person name="Sato H."/>
            <person name="Tonouchi N."/>
        </authorList>
    </citation>
    <scope>NUCLEOTIDE SEQUENCE</scope>
    <source>
        <strain evidence="1">NBRC 1965</strain>
    </source>
</reference>
<dbReference type="AlphaFoldDB" id="A0A9W6Z330"/>
<organism evidence="1 2">
    <name type="scientific">Ambrosiozyma monospora</name>
    <name type="common">Yeast</name>
    <name type="synonym">Endomycopsis monosporus</name>
    <dbReference type="NCBI Taxonomy" id="43982"/>
    <lineage>
        <taxon>Eukaryota</taxon>
        <taxon>Fungi</taxon>
        <taxon>Dikarya</taxon>
        <taxon>Ascomycota</taxon>
        <taxon>Saccharomycotina</taxon>
        <taxon>Pichiomycetes</taxon>
        <taxon>Pichiales</taxon>
        <taxon>Pichiaceae</taxon>
        <taxon>Ambrosiozyma</taxon>
    </lineage>
</organism>
<dbReference type="EMBL" id="BSXU01004221">
    <property type="protein sequence ID" value="GMG41813.1"/>
    <property type="molecule type" value="Genomic_DNA"/>
</dbReference>
<evidence type="ECO:0000313" key="1">
    <source>
        <dbReference type="EMBL" id="GMG41813.1"/>
    </source>
</evidence>
<sequence>MAFSNPNSNETGIKLASCLPPEIQLIIMKFIIEDFLNFIAGPHQINEPYSTFGRTGFISDYTFKECSNIFQSQLLSITGYDDLLDHIICMALEELGLTLELAGVSHAPFIDEFIKFVTARSVQMKGLEMVSFNSKSVNELTSPHRMKLLELHSGEVMLDYKRNSITNYVPLNFVTCLFCDIADLSELLASGMLNKFTSLTKFSIWVFDMSEFSNLEEIMERLQLAVPSMKQLYLDCSDYRVTGQLVVDSLVEANTFIRKHKNLNIQFHIQFISD</sequence>
<evidence type="ECO:0000313" key="2">
    <source>
        <dbReference type="Proteomes" id="UP001165063"/>
    </source>
</evidence>
<gene>
    <name evidence="1" type="ORF">Amon01_000655300</name>
</gene>